<keyword evidence="4" id="KW-1185">Reference proteome</keyword>
<feature type="compositionally biased region" description="Polar residues" evidence="1">
    <location>
        <begin position="50"/>
        <end position="62"/>
    </location>
</feature>
<accession>A0A3N2PW57</accession>
<feature type="compositionally biased region" description="Basic and acidic residues" evidence="1">
    <location>
        <begin position="372"/>
        <end position="388"/>
    </location>
</feature>
<dbReference type="OrthoDB" id="5346740at2759"/>
<dbReference type="InterPro" id="IPR053029">
    <property type="entry name" value="RNA_pol_I-specific_init_factor"/>
</dbReference>
<organism evidence="3 4">
    <name type="scientific">Sodiomyces alkalinus (strain CBS 110278 / VKM F-3762 / F11)</name>
    <name type="common">Alkaliphilic filamentous fungus</name>
    <dbReference type="NCBI Taxonomy" id="1314773"/>
    <lineage>
        <taxon>Eukaryota</taxon>
        <taxon>Fungi</taxon>
        <taxon>Dikarya</taxon>
        <taxon>Ascomycota</taxon>
        <taxon>Pezizomycotina</taxon>
        <taxon>Sordariomycetes</taxon>
        <taxon>Hypocreomycetidae</taxon>
        <taxon>Glomerellales</taxon>
        <taxon>Plectosphaerellaceae</taxon>
        <taxon>Sodiomyces</taxon>
    </lineage>
</organism>
<dbReference type="AlphaFoldDB" id="A0A3N2PW57"/>
<sequence>MPAPVRPLTVPSAPRQATPVPTRTMPPNNNNNFGRLAQYVRGSSEPEPNALQQNNNPKTVARQQRERDDIPPTATATTTTYYPPASNPNTRLSIAEAAKIPLPKPSPQRGPGPGLHHLRQPSNASMPPLGSPPSLALPNPQHAPSTARRRRSNSVEKEPGIWSPSLPSNLATPFDSPKSNAEPRIDRQYSTRHGHGHGHGHGHANIPPTMHAAGDVYRDSTTPPPLARGIDDPLDVVEPRYGHSTTTYQGLHNTRQTGSTWQQNGTFPNEAIGFLSSPKRHPVKLAIHDAGLRRPYVVGNEETTGMQVNGRPSSPTLNRFSRGFTTYEEQPREPQHTAIVRRRDALEGDLRSDYPVSDMGDMGENDDDHDEDDRGTPRAKTKTERTTRGADGFLDSSPRLRTGSLSLADKIAQSIKKRTRDSCDYEDQALMQMSYSELKTQPFDLHPVQVAPGGAAANGVSVGESLPEKLAHFRSRGGEEQRQFFTQMSLQDWERSGDWFLEQFGVVAQKLKEARQGKRATVQSFEDEIARREESVRLRTEDINKRLGEIKHKGEDMLAGKGI</sequence>
<dbReference type="GO" id="GO:0017025">
    <property type="term" value="F:TBP-class protein binding"/>
    <property type="evidence" value="ECO:0007669"/>
    <property type="project" value="TreeGrafter"/>
</dbReference>
<dbReference type="InterPro" id="IPR029178">
    <property type="entry name" value="Ecm11_C"/>
</dbReference>
<protein>
    <recommendedName>
        <fullName evidence="2">Extracellular mutant protein 11 C-terminal domain-containing protein</fullName>
    </recommendedName>
</protein>
<name>A0A3N2PW57_SODAK</name>
<feature type="compositionally biased region" description="Acidic residues" evidence="1">
    <location>
        <begin position="361"/>
        <end position="371"/>
    </location>
</feature>
<feature type="domain" description="Extracellular mutant protein 11 C-terminal" evidence="2">
    <location>
        <begin position="424"/>
        <end position="558"/>
    </location>
</feature>
<feature type="compositionally biased region" description="Low complexity" evidence="1">
    <location>
        <begin position="125"/>
        <end position="140"/>
    </location>
</feature>
<dbReference type="STRING" id="1314773.A0A3N2PW57"/>
<feature type="compositionally biased region" description="Basic residues" evidence="1">
    <location>
        <begin position="190"/>
        <end position="202"/>
    </location>
</feature>
<dbReference type="EMBL" id="ML119055">
    <property type="protein sequence ID" value="ROT38724.1"/>
    <property type="molecule type" value="Genomic_DNA"/>
</dbReference>
<dbReference type="Proteomes" id="UP000272025">
    <property type="component" value="Unassembled WGS sequence"/>
</dbReference>
<evidence type="ECO:0000259" key="2">
    <source>
        <dbReference type="Pfam" id="PF15463"/>
    </source>
</evidence>
<feature type="region of interest" description="Disordered" evidence="1">
    <location>
        <begin position="1"/>
        <end position="220"/>
    </location>
</feature>
<dbReference type="PANTHER" id="PTHR28244:SF1">
    <property type="entry name" value="RNA POLYMERASE I-SPECIFIC TRANSCRIPTION INITIATION FACTOR RRN11"/>
    <property type="match status" value="1"/>
</dbReference>
<evidence type="ECO:0000256" key="1">
    <source>
        <dbReference type="SAM" id="MobiDB-lite"/>
    </source>
</evidence>
<feature type="compositionally biased region" description="Basic and acidic residues" evidence="1">
    <location>
        <begin position="329"/>
        <end position="352"/>
    </location>
</feature>
<reference evidence="3 4" key="1">
    <citation type="journal article" date="2018" name="Mol. Ecol.">
        <title>The obligate alkalophilic soda-lake fungus Sodiomyces alkalinus has shifted to a protein diet.</title>
        <authorList>
            <person name="Grum-Grzhimaylo A.A."/>
            <person name="Falkoski D.L."/>
            <person name="van den Heuvel J."/>
            <person name="Valero-Jimenez C.A."/>
            <person name="Min B."/>
            <person name="Choi I.G."/>
            <person name="Lipzen A."/>
            <person name="Daum C.G."/>
            <person name="Aanen D.K."/>
            <person name="Tsang A."/>
            <person name="Henrissat B."/>
            <person name="Bilanenko E.N."/>
            <person name="de Vries R.P."/>
            <person name="van Kan J.A.L."/>
            <person name="Grigoriev I.V."/>
            <person name="Debets A.J.M."/>
        </authorList>
    </citation>
    <scope>NUCLEOTIDE SEQUENCE [LARGE SCALE GENOMIC DNA]</scope>
    <source>
        <strain evidence="3 4">F11</strain>
    </source>
</reference>
<dbReference type="PANTHER" id="PTHR28244">
    <property type="entry name" value="RNA POLYMERASE I-SPECIFIC TRANSCRIPTION INITIATION FACTOR RRN11"/>
    <property type="match status" value="1"/>
</dbReference>
<proteinExistence type="predicted"/>
<evidence type="ECO:0000313" key="4">
    <source>
        <dbReference type="Proteomes" id="UP000272025"/>
    </source>
</evidence>
<dbReference type="GO" id="GO:0042790">
    <property type="term" value="P:nucleolar large rRNA transcription by RNA polymerase I"/>
    <property type="evidence" value="ECO:0007669"/>
    <property type="project" value="TreeGrafter"/>
</dbReference>
<feature type="region of interest" description="Disordered" evidence="1">
    <location>
        <begin position="325"/>
        <end position="399"/>
    </location>
</feature>
<dbReference type="RefSeq" id="XP_028466530.1">
    <property type="nucleotide sequence ID" value="XM_028614210.1"/>
</dbReference>
<dbReference type="Pfam" id="PF15463">
    <property type="entry name" value="ECM11"/>
    <property type="match status" value="1"/>
</dbReference>
<dbReference type="GeneID" id="39582688"/>
<dbReference type="GO" id="GO:0001164">
    <property type="term" value="F:RNA polymerase I core promoter sequence-specific DNA binding"/>
    <property type="evidence" value="ECO:0007669"/>
    <property type="project" value="TreeGrafter"/>
</dbReference>
<gene>
    <name evidence="3" type="ORF">SODALDRAFT_359826</name>
</gene>
<evidence type="ECO:0000313" key="3">
    <source>
        <dbReference type="EMBL" id="ROT38724.1"/>
    </source>
</evidence>
<feature type="compositionally biased region" description="Low complexity" evidence="1">
    <location>
        <begin position="71"/>
        <end position="90"/>
    </location>
</feature>
<dbReference type="GO" id="GO:0070860">
    <property type="term" value="C:RNA polymerase I core factor complex"/>
    <property type="evidence" value="ECO:0007669"/>
    <property type="project" value="TreeGrafter"/>
</dbReference>